<dbReference type="KEGG" id="acaf:CA12_34480"/>
<dbReference type="InterPro" id="IPR024607">
    <property type="entry name" value="Sulfatase_CS"/>
</dbReference>
<organism evidence="7 8">
    <name type="scientific">Alienimonas californiensis</name>
    <dbReference type="NCBI Taxonomy" id="2527989"/>
    <lineage>
        <taxon>Bacteria</taxon>
        <taxon>Pseudomonadati</taxon>
        <taxon>Planctomycetota</taxon>
        <taxon>Planctomycetia</taxon>
        <taxon>Planctomycetales</taxon>
        <taxon>Planctomycetaceae</taxon>
        <taxon>Alienimonas</taxon>
    </lineage>
</organism>
<keyword evidence="3 7" id="KW-0378">Hydrolase</keyword>
<dbReference type="Pfam" id="PF00884">
    <property type="entry name" value="Sulfatase"/>
    <property type="match status" value="1"/>
</dbReference>
<dbReference type="PROSITE" id="PS00149">
    <property type="entry name" value="SULFATASE_2"/>
    <property type="match status" value="1"/>
</dbReference>
<protein>
    <submittedName>
        <fullName evidence="7">Arylsulfatase</fullName>
        <ecNumber evidence="7">3.1.6.1</ecNumber>
    </submittedName>
</protein>
<dbReference type="PANTHER" id="PTHR42693">
    <property type="entry name" value="ARYLSULFATASE FAMILY MEMBER"/>
    <property type="match status" value="1"/>
</dbReference>
<dbReference type="Gene3D" id="3.30.1120.10">
    <property type="match status" value="1"/>
</dbReference>
<dbReference type="PANTHER" id="PTHR42693:SF53">
    <property type="entry name" value="ENDO-4-O-SULFATASE"/>
    <property type="match status" value="1"/>
</dbReference>
<accession>A0A517PD74</accession>
<evidence type="ECO:0000256" key="5">
    <source>
        <dbReference type="SAM" id="SignalP"/>
    </source>
</evidence>
<dbReference type="InterPro" id="IPR050738">
    <property type="entry name" value="Sulfatase"/>
</dbReference>
<dbReference type="CDD" id="cd16146">
    <property type="entry name" value="ARS_like"/>
    <property type="match status" value="1"/>
</dbReference>
<evidence type="ECO:0000313" key="8">
    <source>
        <dbReference type="Proteomes" id="UP000318741"/>
    </source>
</evidence>
<dbReference type="GO" id="GO:0046872">
    <property type="term" value="F:metal ion binding"/>
    <property type="evidence" value="ECO:0007669"/>
    <property type="project" value="UniProtKB-KW"/>
</dbReference>
<dbReference type="OrthoDB" id="9783154at2"/>
<keyword evidence="4" id="KW-0106">Calcium</keyword>
<dbReference type="AlphaFoldDB" id="A0A517PD74"/>
<evidence type="ECO:0000313" key="7">
    <source>
        <dbReference type="EMBL" id="QDT17328.1"/>
    </source>
</evidence>
<gene>
    <name evidence="7" type="primary">atsA_36</name>
    <name evidence="7" type="ORF">CA12_34480</name>
</gene>
<dbReference type="EC" id="3.1.6.1" evidence="7"/>
<evidence type="ECO:0000256" key="1">
    <source>
        <dbReference type="ARBA" id="ARBA00008779"/>
    </source>
</evidence>
<sequence length="605" mass="66673" precursor="true">MIRPTLALLLAGLAIGGSLPRTASAAERPNVVLILTDDQGYGDLSCHGNAVLKTPHLDRLHGESVRLTDYHVDPTCSPTRAALYTGRYSTKTGVWHTIQGRSMMAPEEVTLAERLRDAGYRTGMIGKWHLGDNAPLRARDQGYDFAYTHGGGGVGQAPDYWGNDYFGDTYTWFSRSESNPEGTEELRSTEKYCTDEWFDAAEDFVDRNDPAKTGRPFFLTLATNAPHGPYRVPEEWSQPYRDAGVKGDQANFYGMIANIDARLGDFRARLDELGLTENTIFVFTTDNGTAAGHQNGGFNAGMRAAKGSEYDGGHRVPFFLHWPAGGFAEARDVDRLTAHVDVLPTVLSLCGVPVAGGEALDGRDLTPLLRDAEEANWPDRTLTVHSQRIEVPEKWRKSAVMTDRWRLVNRDELYDIEADPGQKSDVAADHPEIVEELRQAYEQWWASLEPAFDDPFAEDLVRIDLGPGPVELCAHDWHEPDNRPVPWSQAAIRKDPVSTGWWAVEAPQAGRYRFTLRDRPAAAEEDGAWQGSVSVSVEAKTSQSRGARTGSFSSPPVIILTLPEGPAKLSATFTEGDVTRGAYYVTVEAVEPLLTPDLSDVLPDD</sequence>
<dbReference type="InterPro" id="IPR017850">
    <property type="entry name" value="Alkaline_phosphatase_core_sf"/>
</dbReference>
<dbReference type="GO" id="GO:0004065">
    <property type="term" value="F:arylsulfatase activity"/>
    <property type="evidence" value="ECO:0007669"/>
    <property type="project" value="UniProtKB-EC"/>
</dbReference>
<keyword evidence="5" id="KW-0732">Signal</keyword>
<comment type="similarity">
    <text evidence="1">Belongs to the sulfatase family.</text>
</comment>
<reference evidence="7 8" key="1">
    <citation type="submission" date="2019-02" db="EMBL/GenBank/DDBJ databases">
        <title>Deep-cultivation of Planctomycetes and their phenomic and genomic characterization uncovers novel biology.</title>
        <authorList>
            <person name="Wiegand S."/>
            <person name="Jogler M."/>
            <person name="Boedeker C."/>
            <person name="Pinto D."/>
            <person name="Vollmers J."/>
            <person name="Rivas-Marin E."/>
            <person name="Kohn T."/>
            <person name="Peeters S.H."/>
            <person name="Heuer A."/>
            <person name="Rast P."/>
            <person name="Oberbeckmann S."/>
            <person name="Bunk B."/>
            <person name="Jeske O."/>
            <person name="Meyerdierks A."/>
            <person name="Storesund J.E."/>
            <person name="Kallscheuer N."/>
            <person name="Luecker S."/>
            <person name="Lage O.M."/>
            <person name="Pohl T."/>
            <person name="Merkel B.J."/>
            <person name="Hornburger P."/>
            <person name="Mueller R.-W."/>
            <person name="Bruemmer F."/>
            <person name="Labrenz M."/>
            <person name="Spormann A.M."/>
            <person name="Op den Camp H."/>
            <person name="Overmann J."/>
            <person name="Amann R."/>
            <person name="Jetten M.S.M."/>
            <person name="Mascher T."/>
            <person name="Medema M.H."/>
            <person name="Devos D.P."/>
            <person name="Kaster A.-K."/>
            <person name="Ovreas L."/>
            <person name="Rohde M."/>
            <person name="Galperin M.Y."/>
            <person name="Jogler C."/>
        </authorList>
    </citation>
    <scope>NUCLEOTIDE SEQUENCE [LARGE SCALE GENOMIC DNA]</scope>
    <source>
        <strain evidence="7 8">CA12</strain>
    </source>
</reference>
<evidence type="ECO:0000256" key="3">
    <source>
        <dbReference type="ARBA" id="ARBA00022801"/>
    </source>
</evidence>
<dbReference type="Gene3D" id="3.40.720.10">
    <property type="entry name" value="Alkaline Phosphatase, subunit A"/>
    <property type="match status" value="1"/>
</dbReference>
<feature type="chain" id="PRO_5021962222" evidence="5">
    <location>
        <begin position="26"/>
        <end position="605"/>
    </location>
</feature>
<keyword evidence="2" id="KW-0479">Metal-binding</keyword>
<keyword evidence="8" id="KW-1185">Reference proteome</keyword>
<dbReference type="RefSeq" id="WP_145360210.1">
    <property type="nucleotide sequence ID" value="NZ_CP036265.1"/>
</dbReference>
<dbReference type="SUPFAM" id="SSF53649">
    <property type="entry name" value="Alkaline phosphatase-like"/>
    <property type="match status" value="1"/>
</dbReference>
<evidence type="ECO:0000259" key="6">
    <source>
        <dbReference type="Pfam" id="PF00884"/>
    </source>
</evidence>
<evidence type="ECO:0000256" key="4">
    <source>
        <dbReference type="ARBA" id="ARBA00022837"/>
    </source>
</evidence>
<dbReference type="Proteomes" id="UP000318741">
    <property type="component" value="Chromosome"/>
</dbReference>
<feature type="signal peptide" evidence="5">
    <location>
        <begin position="1"/>
        <end position="25"/>
    </location>
</feature>
<name>A0A517PD74_9PLAN</name>
<dbReference type="EMBL" id="CP036265">
    <property type="protein sequence ID" value="QDT17328.1"/>
    <property type="molecule type" value="Genomic_DNA"/>
</dbReference>
<dbReference type="InterPro" id="IPR000917">
    <property type="entry name" value="Sulfatase_N"/>
</dbReference>
<proteinExistence type="inferred from homology"/>
<evidence type="ECO:0000256" key="2">
    <source>
        <dbReference type="ARBA" id="ARBA00022723"/>
    </source>
</evidence>
<feature type="domain" description="Sulfatase N-terminal" evidence="6">
    <location>
        <begin position="29"/>
        <end position="352"/>
    </location>
</feature>